<dbReference type="SUPFAM" id="SSF50729">
    <property type="entry name" value="PH domain-like"/>
    <property type="match status" value="1"/>
</dbReference>
<dbReference type="SUPFAM" id="SSF48425">
    <property type="entry name" value="Sec7 domain"/>
    <property type="match status" value="1"/>
</dbReference>
<feature type="region of interest" description="Disordered" evidence="2">
    <location>
        <begin position="1324"/>
        <end position="1365"/>
    </location>
</feature>
<gene>
    <name evidence="5" type="ORF">QBC46DRAFT_435676</name>
</gene>
<organism evidence="5 6">
    <name type="scientific">Diplogelasinospora grovesii</name>
    <dbReference type="NCBI Taxonomy" id="303347"/>
    <lineage>
        <taxon>Eukaryota</taxon>
        <taxon>Fungi</taxon>
        <taxon>Dikarya</taxon>
        <taxon>Ascomycota</taxon>
        <taxon>Pezizomycotina</taxon>
        <taxon>Sordariomycetes</taxon>
        <taxon>Sordariomycetidae</taxon>
        <taxon>Sordariales</taxon>
        <taxon>Diplogelasinosporaceae</taxon>
        <taxon>Diplogelasinospora</taxon>
    </lineage>
</organism>
<dbReference type="Pfam" id="PF01369">
    <property type="entry name" value="Sec7"/>
    <property type="match status" value="1"/>
</dbReference>
<evidence type="ECO:0000259" key="3">
    <source>
        <dbReference type="PROSITE" id="PS50003"/>
    </source>
</evidence>
<dbReference type="PANTHER" id="PTHR10663:SF405">
    <property type="entry name" value="ARF GUANINE NUCLEOTIDE EXCHANGE FACTOR SYT1"/>
    <property type="match status" value="1"/>
</dbReference>
<evidence type="ECO:0000313" key="5">
    <source>
        <dbReference type="EMBL" id="KAK3945012.1"/>
    </source>
</evidence>
<name>A0AAN6NJZ6_9PEZI</name>
<dbReference type="PROSITE" id="PS50190">
    <property type="entry name" value="SEC7"/>
    <property type="match status" value="1"/>
</dbReference>
<dbReference type="InterPro" id="IPR011993">
    <property type="entry name" value="PH-like_dom_sf"/>
</dbReference>
<feature type="compositionally biased region" description="Low complexity" evidence="2">
    <location>
        <begin position="1074"/>
        <end position="1093"/>
    </location>
</feature>
<feature type="compositionally biased region" description="Low complexity" evidence="2">
    <location>
        <begin position="72"/>
        <end position="87"/>
    </location>
</feature>
<dbReference type="Gene3D" id="2.30.29.30">
    <property type="entry name" value="Pleckstrin-homology domain (PH domain)/Phosphotyrosine-binding domain (PTB)"/>
    <property type="match status" value="1"/>
</dbReference>
<feature type="compositionally biased region" description="Polar residues" evidence="2">
    <location>
        <begin position="307"/>
        <end position="361"/>
    </location>
</feature>
<feature type="region of interest" description="Disordered" evidence="2">
    <location>
        <begin position="1"/>
        <end position="443"/>
    </location>
</feature>
<comment type="caution">
    <text evidence="5">The sequence shown here is derived from an EMBL/GenBank/DDBJ whole genome shotgun (WGS) entry which is preliminary data.</text>
</comment>
<protein>
    <submittedName>
        <fullName evidence="5">Protein transport protein sec73</fullName>
    </submittedName>
</protein>
<feature type="domain" description="SEC7" evidence="4">
    <location>
        <begin position="474"/>
        <end position="642"/>
    </location>
</feature>
<feature type="compositionally biased region" description="Low complexity" evidence="2">
    <location>
        <begin position="32"/>
        <end position="51"/>
    </location>
</feature>
<accession>A0AAN6NJZ6</accession>
<feature type="compositionally biased region" description="Basic residues" evidence="2">
    <location>
        <begin position="157"/>
        <end position="168"/>
    </location>
</feature>
<sequence length="1572" mass="171973">MPFLRRRGIMASESDMRRHSVLDSLDVPKPPLSRSESASDLAALASVAEDLPAPTSSAPVLPARPPSAPRESMSSITSNTPSSTSTTADRFASLPTRGDAQKHRRFSMLRFRNASDSQLAAKAKLHAANEKAPPLPRPPAIITTAPTLDLNAPPKKQPSRMKLSMRIRKSSDLPRIEQEDEPGGSEWGGLEVKRDRRKTQKPGQPPPLPDMARKQSVTFDEPKRPQSSSASTPPPPAYGDDASSTLALPVNRLSESSRSDASSGDRVYGTTTTTTHTVQTTTTFFRLRRKPKQPEPLFPIAHLAPKSKSSFAQESDVSSSSLAARTPESRNGSPSRSQSGRSVRSAAQMTPTPSRPTSRNGVMTPPTPAATLFSKSNASPATALFRPSSRNSGQSSPTRAHLHMRGRSSTLSSLGRNSPRPSVDEHLAVPATRTSSSTGRKSFGDLLGLSRLRQNQETASGHQGSLTPATPGSIASKNNSLQLPRDSIILPERRDDDTPVKYLERLLEVVSRSVIAAAVSKGTDAFSQSVLRSYMRSFRFFEDPMDMAIRKLLMEAELPKETQQIDRCLQAFANRYHECNPGIYSSPDQAYFIAFSLLILHTDVFNKNNKHKMQKADYLKNTRGEGLYDEILEVFYDNITYTPFIHVEDDLDINGERIITHKTKRKSIFPGAAPDPAKRVAKEPLDPYTLIIDNRLDILRPNLKEVMHLDDHYSYLGTAKSLNLKELQKTFFKTGILQIVSARSRPDAFMSEKTATNPEEAPQGIVDIKITKVGLLWRKDAKKKKTRSPWQEWGAILTGAQLYFFRNTAWVKNLIHQYEDHVKKGHEGDPCIFKPPLDQFKPDALMSTDGAVALMDSTYKKHKHAFVYVRHGGFEEVLLAEDEDEMNDWLAKLNYAAAFRTSGVRMRGVVGGNLDGQVRRAIRRLDTDSSQSIQTPTGEVTVSRSRIDHKMAQDILAARRDIMLQKVANANEKLEVAEKSLESQLRNSRHLQILAPIHPKTREQMLLSAARMAAQLKWTRMEIWRLKCHRDILLMDLEEERQLLGLPQEAVSDGPAPAEKAVANEETKTAAGNSPIRSPTSLSPLSPIPFSLTRTSTVTGRSDEDSSQPDVFQTPPTSATAPTFHRHQNSWELPALKLDHGDHRKASVSSVVSSSNRSITATPPRNIGSSSTKSTIAPDKFDQSEDEVDANERDLLEQAGLIDSADQKAPSLATDAATEDGSEQRERPLVNGTPSAADRDRNDRNKIRRSLQRTLREGAGHISHHRSRKGKEPASSGGGGINGSDDTTRDGGNADILVRGTGSFVVHGKKASVITFGSELQLQTLSSEERFRRKGQRGDAAADTGAAISPSGSNHHLSVENGINGGGTPAIADFRSILTARSASSADGRDADGIRVHRDSAASASTATARSFRELHRKYSSATQAAKVIAAAAATSGGGSLALPYDEDSDAAISFSDGRRTPLPPIEGEAEEEAELITQIKLDTTSERLREGAKVTEDGFVDSPVDVVDLPASSSRDNINRQTAFFTPQELPASPVEEQQQYPSERAQGKRPEEEEKPGGRLPSPPLQVVSA</sequence>
<evidence type="ECO:0000259" key="4">
    <source>
        <dbReference type="PROSITE" id="PS50190"/>
    </source>
</evidence>
<keyword evidence="6" id="KW-1185">Reference proteome</keyword>
<dbReference type="SMART" id="SM00222">
    <property type="entry name" value="Sec7"/>
    <property type="match status" value="1"/>
</dbReference>
<evidence type="ECO:0000313" key="6">
    <source>
        <dbReference type="Proteomes" id="UP001303473"/>
    </source>
</evidence>
<feature type="region of interest" description="Disordered" evidence="2">
    <location>
        <begin position="1142"/>
        <end position="1296"/>
    </location>
</feature>
<dbReference type="CDD" id="cd00171">
    <property type="entry name" value="Sec7"/>
    <property type="match status" value="1"/>
</dbReference>
<proteinExistence type="predicted"/>
<evidence type="ECO:0000256" key="1">
    <source>
        <dbReference type="SAM" id="Coils"/>
    </source>
</evidence>
<dbReference type="InterPro" id="IPR001849">
    <property type="entry name" value="PH_domain"/>
</dbReference>
<feature type="region of interest" description="Disordered" evidence="2">
    <location>
        <begin position="1048"/>
        <end position="1128"/>
    </location>
</feature>
<reference evidence="6" key="1">
    <citation type="journal article" date="2023" name="Mol. Phylogenet. Evol.">
        <title>Genome-scale phylogeny and comparative genomics of the fungal order Sordariales.</title>
        <authorList>
            <person name="Hensen N."/>
            <person name="Bonometti L."/>
            <person name="Westerberg I."/>
            <person name="Brannstrom I.O."/>
            <person name="Guillou S."/>
            <person name="Cros-Aarteil S."/>
            <person name="Calhoun S."/>
            <person name="Haridas S."/>
            <person name="Kuo A."/>
            <person name="Mondo S."/>
            <person name="Pangilinan J."/>
            <person name="Riley R."/>
            <person name="LaButti K."/>
            <person name="Andreopoulos B."/>
            <person name="Lipzen A."/>
            <person name="Chen C."/>
            <person name="Yan M."/>
            <person name="Daum C."/>
            <person name="Ng V."/>
            <person name="Clum A."/>
            <person name="Steindorff A."/>
            <person name="Ohm R.A."/>
            <person name="Martin F."/>
            <person name="Silar P."/>
            <person name="Natvig D.O."/>
            <person name="Lalanne C."/>
            <person name="Gautier V."/>
            <person name="Ament-Velasquez S.L."/>
            <person name="Kruys A."/>
            <person name="Hutchinson M.I."/>
            <person name="Powell A.J."/>
            <person name="Barry K."/>
            <person name="Miller A.N."/>
            <person name="Grigoriev I.V."/>
            <person name="Debuchy R."/>
            <person name="Gladieux P."/>
            <person name="Hiltunen Thoren M."/>
            <person name="Johannesson H."/>
        </authorList>
    </citation>
    <scope>NUCLEOTIDE SEQUENCE [LARGE SCALE GENOMIC DNA]</scope>
    <source>
        <strain evidence="6">CBS 340.73</strain>
    </source>
</reference>
<feature type="compositionally biased region" description="Polar residues" evidence="2">
    <location>
        <begin position="388"/>
        <end position="398"/>
    </location>
</feature>
<dbReference type="Proteomes" id="UP001303473">
    <property type="component" value="Unassembled WGS sequence"/>
</dbReference>
<evidence type="ECO:0000256" key="2">
    <source>
        <dbReference type="SAM" id="MobiDB-lite"/>
    </source>
</evidence>
<feature type="region of interest" description="Disordered" evidence="2">
    <location>
        <begin position="1525"/>
        <end position="1572"/>
    </location>
</feature>
<feature type="compositionally biased region" description="Polar residues" evidence="2">
    <location>
        <begin position="1156"/>
        <end position="1175"/>
    </location>
</feature>
<dbReference type="EMBL" id="MU853756">
    <property type="protein sequence ID" value="KAK3945012.1"/>
    <property type="molecule type" value="Genomic_DNA"/>
</dbReference>
<dbReference type="Gene3D" id="1.10.1000.11">
    <property type="entry name" value="Arf Nucleotide-binding Site Opener,domain 2"/>
    <property type="match status" value="1"/>
</dbReference>
<feature type="coiled-coil region" evidence="1">
    <location>
        <begin position="960"/>
        <end position="987"/>
    </location>
</feature>
<dbReference type="InterPro" id="IPR000904">
    <property type="entry name" value="Sec7_dom"/>
</dbReference>
<feature type="compositionally biased region" description="Low complexity" evidence="2">
    <location>
        <begin position="270"/>
        <end position="283"/>
    </location>
</feature>
<keyword evidence="1" id="KW-0175">Coiled coil</keyword>
<feature type="domain" description="PH" evidence="3">
    <location>
        <begin position="769"/>
        <end position="898"/>
    </location>
</feature>
<dbReference type="PANTHER" id="PTHR10663">
    <property type="entry name" value="GUANYL-NUCLEOTIDE EXCHANGE FACTOR"/>
    <property type="match status" value="1"/>
</dbReference>
<dbReference type="PROSITE" id="PS50003">
    <property type="entry name" value="PH_DOMAIN"/>
    <property type="match status" value="1"/>
</dbReference>
<feature type="compositionally biased region" description="Polar residues" evidence="2">
    <location>
        <begin position="1108"/>
        <end position="1121"/>
    </location>
</feature>
<feature type="compositionally biased region" description="Low complexity" evidence="2">
    <location>
        <begin position="407"/>
        <end position="418"/>
    </location>
</feature>
<dbReference type="FunFam" id="1.10.1000.11:FF:000002">
    <property type="entry name" value="Cytohesin 1"/>
    <property type="match status" value="1"/>
</dbReference>
<dbReference type="InterPro" id="IPR035999">
    <property type="entry name" value="Sec7_dom_sf"/>
</dbReference>
<dbReference type="GO" id="GO:0032012">
    <property type="term" value="P:regulation of ARF protein signal transduction"/>
    <property type="evidence" value="ECO:0007669"/>
    <property type="project" value="InterPro"/>
</dbReference>
<dbReference type="GO" id="GO:0005085">
    <property type="term" value="F:guanyl-nucleotide exchange factor activity"/>
    <property type="evidence" value="ECO:0007669"/>
    <property type="project" value="InterPro"/>
</dbReference>
<dbReference type="InterPro" id="IPR023394">
    <property type="entry name" value="Sec7_C_sf"/>
</dbReference>
<dbReference type="SMART" id="SM00233">
    <property type="entry name" value="PH"/>
    <property type="match status" value="1"/>
</dbReference>
<feature type="region of interest" description="Disordered" evidence="2">
    <location>
        <begin position="455"/>
        <end position="480"/>
    </location>
</feature>
<feature type="compositionally biased region" description="Basic and acidic residues" evidence="2">
    <location>
        <begin position="1547"/>
        <end position="1559"/>
    </location>
</feature>